<evidence type="ECO:0000256" key="1">
    <source>
        <dbReference type="SAM" id="SignalP"/>
    </source>
</evidence>
<dbReference type="EMBL" id="QPFP01000110">
    <property type="protein sequence ID" value="TEB21445.1"/>
    <property type="molecule type" value="Genomic_DNA"/>
</dbReference>
<feature type="signal peptide" evidence="1">
    <location>
        <begin position="1"/>
        <end position="17"/>
    </location>
</feature>
<keyword evidence="1" id="KW-0732">Signal</keyword>
<organism evidence="2 3">
    <name type="scientific">Coprinellus micaceus</name>
    <name type="common">Glistening ink-cap mushroom</name>
    <name type="synonym">Coprinus micaceus</name>
    <dbReference type="NCBI Taxonomy" id="71717"/>
    <lineage>
        <taxon>Eukaryota</taxon>
        <taxon>Fungi</taxon>
        <taxon>Dikarya</taxon>
        <taxon>Basidiomycota</taxon>
        <taxon>Agaricomycotina</taxon>
        <taxon>Agaricomycetes</taxon>
        <taxon>Agaricomycetidae</taxon>
        <taxon>Agaricales</taxon>
        <taxon>Agaricineae</taxon>
        <taxon>Psathyrellaceae</taxon>
        <taxon>Coprinellus</taxon>
    </lineage>
</organism>
<keyword evidence="3" id="KW-1185">Reference proteome</keyword>
<sequence>MLPKFALAALVVAGSDAAGLVAVGEAVLVVELVEVSTSVVVLRLTESVDTGSDVTETSVVTVVEVVGIGTMVTGVPETVVTMGTAVITVPDIVVTMGTAVEVVGLPEMVVTIGIYVVGIPEIVVMIVVLTGGGRDTLGTVGEGFKPVPVRVVEQLL</sequence>
<dbReference type="AlphaFoldDB" id="A0A4Y7SHY7"/>
<name>A0A4Y7SHY7_COPMI</name>
<accession>A0A4Y7SHY7</accession>
<evidence type="ECO:0000313" key="3">
    <source>
        <dbReference type="Proteomes" id="UP000298030"/>
    </source>
</evidence>
<feature type="chain" id="PRO_5021395134" evidence="1">
    <location>
        <begin position="18"/>
        <end position="156"/>
    </location>
</feature>
<reference evidence="2 3" key="1">
    <citation type="journal article" date="2019" name="Nat. Ecol. Evol.">
        <title>Megaphylogeny resolves global patterns of mushroom evolution.</title>
        <authorList>
            <person name="Varga T."/>
            <person name="Krizsan K."/>
            <person name="Foldi C."/>
            <person name="Dima B."/>
            <person name="Sanchez-Garcia M."/>
            <person name="Sanchez-Ramirez S."/>
            <person name="Szollosi G.J."/>
            <person name="Szarkandi J.G."/>
            <person name="Papp V."/>
            <person name="Albert L."/>
            <person name="Andreopoulos W."/>
            <person name="Angelini C."/>
            <person name="Antonin V."/>
            <person name="Barry K.W."/>
            <person name="Bougher N.L."/>
            <person name="Buchanan P."/>
            <person name="Buyck B."/>
            <person name="Bense V."/>
            <person name="Catcheside P."/>
            <person name="Chovatia M."/>
            <person name="Cooper J."/>
            <person name="Damon W."/>
            <person name="Desjardin D."/>
            <person name="Finy P."/>
            <person name="Geml J."/>
            <person name="Haridas S."/>
            <person name="Hughes K."/>
            <person name="Justo A."/>
            <person name="Karasinski D."/>
            <person name="Kautmanova I."/>
            <person name="Kiss B."/>
            <person name="Kocsube S."/>
            <person name="Kotiranta H."/>
            <person name="LaButti K.M."/>
            <person name="Lechner B.E."/>
            <person name="Liimatainen K."/>
            <person name="Lipzen A."/>
            <person name="Lukacs Z."/>
            <person name="Mihaltcheva S."/>
            <person name="Morgado L.N."/>
            <person name="Niskanen T."/>
            <person name="Noordeloos M.E."/>
            <person name="Ohm R.A."/>
            <person name="Ortiz-Santana B."/>
            <person name="Ovrebo C."/>
            <person name="Racz N."/>
            <person name="Riley R."/>
            <person name="Savchenko A."/>
            <person name="Shiryaev A."/>
            <person name="Soop K."/>
            <person name="Spirin V."/>
            <person name="Szebenyi C."/>
            <person name="Tomsovsky M."/>
            <person name="Tulloss R.E."/>
            <person name="Uehling J."/>
            <person name="Grigoriev I.V."/>
            <person name="Vagvolgyi C."/>
            <person name="Papp T."/>
            <person name="Martin F.M."/>
            <person name="Miettinen O."/>
            <person name="Hibbett D.S."/>
            <person name="Nagy L.G."/>
        </authorList>
    </citation>
    <scope>NUCLEOTIDE SEQUENCE [LARGE SCALE GENOMIC DNA]</scope>
    <source>
        <strain evidence="2 3">FP101781</strain>
    </source>
</reference>
<protein>
    <submittedName>
        <fullName evidence="2">Uncharacterized protein</fullName>
    </submittedName>
</protein>
<evidence type="ECO:0000313" key="2">
    <source>
        <dbReference type="EMBL" id="TEB21445.1"/>
    </source>
</evidence>
<gene>
    <name evidence="2" type="ORF">FA13DRAFT_128437</name>
</gene>
<proteinExistence type="predicted"/>
<dbReference type="Proteomes" id="UP000298030">
    <property type="component" value="Unassembled WGS sequence"/>
</dbReference>
<comment type="caution">
    <text evidence="2">The sequence shown here is derived from an EMBL/GenBank/DDBJ whole genome shotgun (WGS) entry which is preliminary data.</text>
</comment>